<dbReference type="OrthoDB" id="9809206at2"/>
<feature type="transmembrane region" description="Helical" evidence="10">
    <location>
        <begin position="60"/>
        <end position="79"/>
    </location>
</feature>
<dbReference type="EMBL" id="RWIU01000004">
    <property type="protein sequence ID" value="RSK42709.1"/>
    <property type="molecule type" value="Genomic_DNA"/>
</dbReference>
<evidence type="ECO:0000256" key="1">
    <source>
        <dbReference type="ARBA" id="ARBA00004651"/>
    </source>
</evidence>
<keyword evidence="4 10" id="KW-0812">Transmembrane</keyword>
<evidence type="ECO:0000259" key="11">
    <source>
        <dbReference type="Pfam" id="PF00999"/>
    </source>
</evidence>
<feature type="domain" description="Cation/H+ exchanger transmembrane" evidence="11">
    <location>
        <begin position="19"/>
        <end position="411"/>
    </location>
</feature>
<dbReference type="GO" id="GO:0098719">
    <property type="term" value="P:sodium ion import across plasma membrane"/>
    <property type="evidence" value="ECO:0007669"/>
    <property type="project" value="TreeGrafter"/>
</dbReference>
<comment type="function">
    <text evidence="10">Na(+)/H(+) antiporter that extrudes sodium in exchange for external protons.</text>
</comment>
<evidence type="ECO:0000256" key="8">
    <source>
        <dbReference type="ARBA" id="ARBA00023136"/>
    </source>
</evidence>
<sequence length="540" mass="60077">MPHTDLHGTILLVLGLLFAMLLLVMLSQKLRISYPIFLVLAGLALSLVPGLPPIVIDPNLIFLIFLPPLLYQAAWDTSWQDFWRWKRPITLLAFGLVFFTATLVAYVSRAMIPGFTLPLGFLLGGIISPPDAVAATSVLKGVQVPRRVTSILEGESLINDASSLIVFRFALAAVVSGTFSWHEATTSFLLVSGMGLGIGLAVGYGFYLIHKYLPTTPSINTVLTFLAPYVMYLLAEEFHFSGVLAVVSGGLMLSYHSHRVFDADTRLQATGVWNSVGFALNGLVFILIGLELPVAVQGLGNYSLQQAITYGLVISVLVILIRLLWMFPAAFVPRWLFRSIRTRETSPGWQGPVIIGWAGMRGVVSLASALSVPLLLTNGDAFPQRNLILFITFVVILVTLVFQGLTLPAVIRFTGVAQLEERMPTDAQEAGIRLRLRHVALAHLARHYPEDIRNNEMINALQHRMQAEAQRTGNLLEALDYDDSKRQALQRYHQVLLEVLQVQREELFVLRREDVFEEEMLRHQEAQLDLDEAKISHMPH</sequence>
<protein>
    <submittedName>
        <fullName evidence="12">Na+/H+ antiporter</fullName>
    </submittedName>
</protein>
<comment type="caution">
    <text evidence="12">The sequence shown here is derived from an EMBL/GenBank/DDBJ whole genome shotgun (WGS) entry which is preliminary data.</text>
</comment>
<feature type="transmembrane region" description="Helical" evidence="10">
    <location>
        <begin position="353"/>
        <end position="376"/>
    </location>
</feature>
<organism evidence="12 13">
    <name type="scientific">Hymenobacter perfusus</name>
    <dbReference type="NCBI Taxonomy" id="1236770"/>
    <lineage>
        <taxon>Bacteria</taxon>
        <taxon>Pseudomonadati</taxon>
        <taxon>Bacteroidota</taxon>
        <taxon>Cytophagia</taxon>
        <taxon>Cytophagales</taxon>
        <taxon>Hymenobacteraceae</taxon>
        <taxon>Hymenobacter</taxon>
    </lineage>
</organism>
<dbReference type="InterPro" id="IPR018422">
    <property type="entry name" value="Cation/H_exchanger_CPA1"/>
</dbReference>
<evidence type="ECO:0000256" key="10">
    <source>
        <dbReference type="RuleBase" id="RU366002"/>
    </source>
</evidence>
<evidence type="ECO:0000256" key="2">
    <source>
        <dbReference type="ARBA" id="ARBA00022448"/>
    </source>
</evidence>
<dbReference type="GO" id="GO:0015385">
    <property type="term" value="F:sodium:proton antiporter activity"/>
    <property type="evidence" value="ECO:0007669"/>
    <property type="project" value="InterPro"/>
</dbReference>
<feature type="transmembrane region" description="Helical" evidence="10">
    <location>
        <begin position="6"/>
        <end position="26"/>
    </location>
</feature>
<evidence type="ECO:0000256" key="5">
    <source>
        <dbReference type="ARBA" id="ARBA00022989"/>
    </source>
</evidence>
<dbReference type="AlphaFoldDB" id="A0A3R9MHZ2"/>
<gene>
    <name evidence="12" type="ORF">EI293_12985</name>
</gene>
<dbReference type="GO" id="GO:0005886">
    <property type="term" value="C:plasma membrane"/>
    <property type="evidence" value="ECO:0007669"/>
    <property type="project" value="UniProtKB-SubCell"/>
</dbReference>
<reference evidence="12 13" key="1">
    <citation type="submission" date="2018-12" db="EMBL/GenBank/DDBJ databases">
        <authorList>
            <person name="Feng G."/>
            <person name="Zhu H."/>
        </authorList>
    </citation>
    <scope>NUCLEOTIDE SEQUENCE [LARGE SCALE GENOMIC DNA]</scope>
    <source>
        <strain evidence="12 13">LMG 26000</strain>
    </source>
</reference>
<dbReference type="Proteomes" id="UP000270291">
    <property type="component" value="Unassembled WGS sequence"/>
</dbReference>
<feature type="transmembrane region" description="Helical" evidence="10">
    <location>
        <begin position="229"/>
        <end position="255"/>
    </location>
</feature>
<feature type="transmembrane region" description="Helical" evidence="10">
    <location>
        <begin position="161"/>
        <end position="181"/>
    </location>
</feature>
<keyword evidence="5 10" id="KW-1133">Transmembrane helix</keyword>
<evidence type="ECO:0000256" key="3">
    <source>
        <dbReference type="ARBA" id="ARBA00022475"/>
    </source>
</evidence>
<evidence type="ECO:0000256" key="7">
    <source>
        <dbReference type="ARBA" id="ARBA00023065"/>
    </source>
</evidence>
<keyword evidence="2 10" id="KW-0813">Transport</keyword>
<dbReference type="GO" id="GO:0015386">
    <property type="term" value="F:potassium:proton antiporter activity"/>
    <property type="evidence" value="ECO:0007669"/>
    <property type="project" value="TreeGrafter"/>
</dbReference>
<feature type="transmembrane region" description="Helical" evidence="10">
    <location>
        <begin position="33"/>
        <end position="54"/>
    </location>
</feature>
<feature type="transmembrane region" description="Helical" evidence="10">
    <location>
        <begin position="308"/>
        <end position="332"/>
    </location>
</feature>
<evidence type="ECO:0000256" key="6">
    <source>
        <dbReference type="ARBA" id="ARBA00023053"/>
    </source>
</evidence>
<dbReference type="NCBIfam" id="TIGR00831">
    <property type="entry name" value="a_cpa1"/>
    <property type="match status" value="1"/>
</dbReference>
<keyword evidence="7 10" id="KW-0406">Ion transport</keyword>
<evidence type="ECO:0000256" key="9">
    <source>
        <dbReference type="ARBA" id="ARBA00023201"/>
    </source>
</evidence>
<feature type="transmembrane region" description="Helical" evidence="10">
    <location>
        <begin position="276"/>
        <end position="296"/>
    </location>
</feature>
<name>A0A3R9MHZ2_9BACT</name>
<dbReference type="PANTHER" id="PTHR10110">
    <property type="entry name" value="SODIUM/HYDROGEN EXCHANGER"/>
    <property type="match status" value="1"/>
</dbReference>
<comment type="subcellular location">
    <subcellularLocation>
        <location evidence="1 10">Cell membrane</location>
        <topology evidence="1 10">Multi-pass membrane protein</topology>
    </subcellularLocation>
</comment>
<dbReference type="GO" id="GO:0051453">
    <property type="term" value="P:regulation of intracellular pH"/>
    <property type="evidence" value="ECO:0007669"/>
    <property type="project" value="TreeGrafter"/>
</dbReference>
<feature type="transmembrane region" description="Helical" evidence="10">
    <location>
        <begin position="188"/>
        <end position="209"/>
    </location>
</feature>
<dbReference type="InterPro" id="IPR006153">
    <property type="entry name" value="Cation/H_exchanger_TM"/>
</dbReference>
<dbReference type="RefSeq" id="WP_125438470.1">
    <property type="nucleotide sequence ID" value="NZ_RWIU01000004.1"/>
</dbReference>
<comment type="similarity">
    <text evidence="10">Belongs to the monovalent cation:proton antiporter 1 (CPA1) transporter (TC 2.A.36) family.</text>
</comment>
<keyword evidence="13" id="KW-1185">Reference proteome</keyword>
<keyword evidence="8 10" id="KW-0472">Membrane</keyword>
<evidence type="ECO:0000313" key="12">
    <source>
        <dbReference type="EMBL" id="RSK42709.1"/>
    </source>
</evidence>
<accession>A0A3R9MHZ2</accession>
<evidence type="ECO:0000313" key="13">
    <source>
        <dbReference type="Proteomes" id="UP000270291"/>
    </source>
</evidence>
<proteinExistence type="inferred from homology"/>
<feature type="transmembrane region" description="Helical" evidence="10">
    <location>
        <begin position="388"/>
        <end position="413"/>
    </location>
</feature>
<dbReference type="Pfam" id="PF00999">
    <property type="entry name" value="Na_H_Exchanger"/>
    <property type="match status" value="1"/>
</dbReference>
<dbReference type="PANTHER" id="PTHR10110:SF86">
    <property type="entry name" value="SODIUM_HYDROGEN EXCHANGER 7"/>
    <property type="match status" value="1"/>
</dbReference>
<keyword evidence="3 10" id="KW-1003">Cell membrane</keyword>
<keyword evidence="6 10" id="KW-0915">Sodium</keyword>
<keyword evidence="10" id="KW-0050">Antiport</keyword>
<evidence type="ECO:0000256" key="4">
    <source>
        <dbReference type="ARBA" id="ARBA00022692"/>
    </source>
</evidence>
<feature type="transmembrane region" description="Helical" evidence="10">
    <location>
        <begin position="91"/>
        <end position="112"/>
    </location>
</feature>
<keyword evidence="9 10" id="KW-0739">Sodium transport</keyword>
<dbReference type="Gene3D" id="6.10.140.1330">
    <property type="match status" value="1"/>
</dbReference>
<dbReference type="InterPro" id="IPR004705">
    <property type="entry name" value="Cation/H_exchanger_CPA1_bac"/>
</dbReference>